<dbReference type="NCBIfam" id="TIGR01395">
    <property type="entry name" value="FlgC"/>
    <property type="match status" value="1"/>
</dbReference>
<evidence type="ECO:0000256" key="1">
    <source>
        <dbReference type="ARBA" id="ARBA00004117"/>
    </source>
</evidence>
<organism evidence="9 10">
    <name type="scientific">Pelotomaculum isophthalicicum JI</name>
    <dbReference type="NCBI Taxonomy" id="947010"/>
    <lineage>
        <taxon>Bacteria</taxon>
        <taxon>Bacillati</taxon>
        <taxon>Bacillota</taxon>
        <taxon>Clostridia</taxon>
        <taxon>Eubacteriales</taxon>
        <taxon>Desulfotomaculaceae</taxon>
        <taxon>Pelotomaculum</taxon>
    </lineage>
</organism>
<evidence type="ECO:0000256" key="3">
    <source>
        <dbReference type="ARBA" id="ARBA00017941"/>
    </source>
</evidence>
<sequence length="148" mass="16150">MAGFFTSFAISASGLTAERLRLDLISNNIANMNTTGRPNDPNNPPYRRRIPLFAQILRQEEDAGVSQPLFSGAGVRVTKVLEDSNPPRLVYDPSHPDADEKGYVAYPNINVVNEMVNMITATRAYEANVTALNAAKDIALKAMEIGRG</sequence>
<dbReference type="Pfam" id="PF00460">
    <property type="entry name" value="Flg_bb_rod"/>
    <property type="match status" value="1"/>
</dbReference>
<dbReference type="GO" id="GO:0030694">
    <property type="term" value="C:bacterial-type flagellum basal body, rod"/>
    <property type="evidence" value="ECO:0007669"/>
    <property type="project" value="UniProtKB-UniRule"/>
</dbReference>
<dbReference type="InterPro" id="IPR006299">
    <property type="entry name" value="FlgC"/>
</dbReference>
<dbReference type="Proteomes" id="UP001154312">
    <property type="component" value="Unassembled WGS sequence"/>
</dbReference>
<keyword evidence="9" id="KW-0282">Flagellum</keyword>
<comment type="subunit">
    <text evidence="5 6">The basal body constitutes a major portion of the flagellar organelle and consists of four rings (L,P,S, and M) mounted on a central rod. The rod consists of about 26 subunits of FlgG in the distal portion, and FlgB, FlgC and FlgF are thought to build up the proximal portion of the rod with about 6 subunits each.</text>
</comment>
<evidence type="ECO:0000256" key="2">
    <source>
        <dbReference type="ARBA" id="ARBA00009677"/>
    </source>
</evidence>
<evidence type="ECO:0000256" key="6">
    <source>
        <dbReference type="RuleBase" id="RU362062"/>
    </source>
</evidence>
<evidence type="ECO:0000313" key="10">
    <source>
        <dbReference type="Proteomes" id="UP001154312"/>
    </source>
</evidence>
<dbReference type="PROSITE" id="PS00588">
    <property type="entry name" value="FLAGELLA_BB_ROD"/>
    <property type="match status" value="1"/>
</dbReference>
<protein>
    <recommendedName>
        <fullName evidence="3 6">Flagellar basal-body rod protein FlgC</fullName>
    </recommendedName>
</protein>
<keyword evidence="9" id="KW-0966">Cell projection</keyword>
<evidence type="ECO:0000256" key="5">
    <source>
        <dbReference type="ARBA" id="ARBA00025933"/>
    </source>
</evidence>
<feature type="domain" description="Flagellar basal-body/hook protein C-terminal" evidence="8">
    <location>
        <begin position="101"/>
        <end position="143"/>
    </location>
</feature>
<dbReference type="Pfam" id="PF06429">
    <property type="entry name" value="Flg_bbr_C"/>
    <property type="match status" value="1"/>
</dbReference>
<dbReference type="EMBL" id="JAKOAV010000028">
    <property type="protein sequence ID" value="MDF9409297.1"/>
    <property type="molecule type" value="Genomic_DNA"/>
</dbReference>
<comment type="subcellular location">
    <subcellularLocation>
        <location evidence="1 6">Bacterial flagellum basal body</location>
    </subcellularLocation>
</comment>
<feature type="domain" description="Flagellar basal body rod protein N-terminal" evidence="7">
    <location>
        <begin position="10"/>
        <end position="36"/>
    </location>
</feature>
<dbReference type="PANTHER" id="PTHR30435">
    <property type="entry name" value="FLAGELLAR PROTEIN"/>
    <property type="match status" value="1"/>
</dbReference>
<dbReference type="AlphaFoldDB" id="A0A9X4JWH5"/>
<keyword evidence="10" id="KW-1185">Reference proteome</keyword>
<evidence type="ECO:0000313" key="9">
    <source>
        <dbReference type="EMBL" id="MDF9409297.1"/>
    </source>
</evidence>
<proteinExistence type="inferred from homology"/>
<evidence type="ECO:0000259" key="8">
    <source>
        <dbReference type="Pfam" id="PF06429"/>
    </source>
</evidence>
<dbReference type="RefSeq" id="WP_277444754.1">
    <property type="nucleotide sequence ID" value="NZ_JAKOAV010000028.1"/>
</dbReference>
<dbReference type="GO" id="GO:0071978">
    <property type="term" value="P:bacterial-type flagellum-dependent swarming motility"/>
    <property type="evidence" value="ECO:0007669"/>
    <property type="project" value="TreeGrafter"/>
</dbReference>
<comment type="similarity">
    <text evidence="2">Belongs to the flagella basal body rod proteins family.</text>
</comment>
<dbReference type="InterPro" id="IPR010930">
    <property type="entry name" value="Flg_bb/hook_C_dom"/>
</dbReference>
<dbReference type="InterPro" id="IPR001444">
    <property type="entry name" value="Flag_bb_rod_N"/>
</dbReference>
<keyword evidence="4 6" id="KW-0975">Bacterial flagellum</keyword>
<keyword evidence="9" id="KW-0969">Cilium</keyword>
<evidence type="ECO:0000256" key="4">
    <source>
        <dbReference type="ARBA" id="ARBA00023143"/>
    </source>
</evidence>
<comment type="caution">
    <text evidence="9">The sequence shown here is derived from an EMBL/GenBank/DDBJ whole genome shotgun (WGS) entry which is preliminary data.</text>
</comment>
<reference evidence="9" key="1">
    <citation type="submission" date="2022-02" db="EMBL/GenBank/DDBJ databases">
        <authorList>
            <person name="Leng L."/>
        </authorList>
    </citation>
    <scope>NUCLEOTIDE SEQUENCE</scope>
    <source>
        <strain evidence="9">JI</strain>
    </source>
</reference>
<dbReference type="InterPro" id="IPR019776">
    <property type="entry name" value="Flagellar_basal_body_rod_CS"/>
</dbReference>
<name>A0A9X4JWH5_9FIRM</name>
<accession>A0A9X4JWH5</accession>
<dbReference type="PANTHER" id="PTHR30435:SF2">
    <property type="entry name" value="FLAGELLAR BASAL-BODY ROD PROTEIN FLGC"/>
    <property type="match status" value="1"/>
</dbReference>
<evidence type="ECO:0000259" key="7">
    <source>
        <dbReference type="Pfam" id="PF00460"/>
    </source>
</evidence>
<gene>
    <name evidence="9" type="primary">flgC</name>
    <name evidence="9" type="ORF">L7E55_13190</name>
</gene>